<dbReference type="InterPro" id="IPR011990">
    <property type="entry name" value="TPR-like_helical_dom_sf"/>
</dbReference>
<name>A0A5N5SV23_9CRUS</name>
<dbReference type="PANTHER" id="PTHR31859">
    <property type="entry name" value="TETRATRICOPEPTIDE REPEAT PROTEIN 39 FAMILY MEMBER"/>
    <property type="match status" value="1"/>
</dbReference>
<dbReference type="Proteomes" id="UP000326759">
    <property type="component" value="Unassembled WGS sequence"/>
</dbReference>
<sequence length="583" mass="67366">MYVAIAFRADRSMYHALGYGTFMYLQAIMTFDPRDIEAASEVLKQSVEVCNKQRRKNTIGESLGKMVKKVDYNSYSEDEIHAELCYAECLLLRAVLSFIEDETLISFIKGSIKIRACYQSYKECWHILEGRDFSKDKFKIHFESGVRMGVGTFNLMISQLPARVLKLLEFVGFTTSRHYGLKELEKGFALEGSLRQFLCALVLLGYHSFATYAFGTNDGDLATAQRILDDQLKHYPNGALFLFFQARLHFIRGGFTDAALVYERSRLSQMEWRQFHHICYWELYWTKTLKGLYSEAQEHANTLLSESKWSKATYAYQKACALCMRQEFLSEQEKEELRTTMRSIPDLKQRIAGKSLPVEKFAIKKSRRFFAQGERLTLAAMELFYVWNFARILAKSSEDIERVYTTVERELKQMEKIKPEDRSEYYWDNLLLVRLLRGSCLAQMKSPLQAAEEFKFIISNEKKIKEDTYLVPFSLLEVALLHLNAGDLEQAKIILEHTKSSYKGFSLESRLHFRIHSTLNRIKAVQRGNSSVTPFIPQGGLPRTVVTDFSSIKIPLNTNDSLIENSSPIKRANPCTQQLGYRV</sequence>
<dbReference type="EMBL" id="SEYY01019639">
    <property type="protein sequence ID" value="KAB7498064.1"/>
    <property type="molecule type" value="Genomic_DNA"/>
</dbReference>
<gene>
    <name evidence="1" type="primary">ttc39b</name>
    <name evidence="1" type="ORF">Anas_03624</name>
</gene>
<evidence type="ECO:0000313" key="1">
    <source>
        <dbReference type="EMBL" id="KAB7498064.1"/>
    </source>
</evidence>
<dbReference type="Pfam" id="PF10300">
    <property type="entry name" value="Iml2-TPR_39"/>
    <property type="match status" value="1"/>
</dbReference>
<organism evidence="1 2">
    <name type="scientific">Armadillidium nasatum</name>
    <dbReference type="NCBI Taxonomy" id="96803"/>
    <lineage>
        <taxon>Eukaryota</taxon>
        <taxon>Metazoa</taxon>
        <taxon>Ecdysozoa</taxon>
        <taxon>Arthropoda</taxon>
        <taxon>Crustacea</taxon>
        <taxon>Multicrustacea</taxon>
        <taxon>Malacostraca</taxon>
        <taxon>Eumalacostraca</taxon>
        <taxon>Peracarida</taxon>
        <taxon>Isopoda</taxon>
        <taxon>Oniscidea</taxon>
        <taxon>Crinocheta</taxon>
        <taxon>Armadillidiidae</taxon>
        <taxon>Armadillidium</taxon>
    </lineage>
</organism>
<dbReference type="InterPro" id="IPR019412">
    <property type="entry name" value="IML2/TPR_39"/>
</dbReference>
<dbReference type="SUPFAM" id="SSF48452">
    <property type="entry name" value="TPR-like"/>
    <property type="match status" value="1"/>
</dbReference>
<reference evidence="1 2" key="1">
    <citation type="journal article" date="2019" name="PLoS Biol.">
        <title>Sex chromosomes control vertical transmission of feminizing Wolbachia symbionts in an isopod.</title>
        <authorList>
            <person name="Becking T."/>
            <person name="Chebbi M.A."/>
            <person name="Giraud I."/>
            <person name="Moumen B."/>
            <person name="Laverre T."/>
            <person name="Caubet Y."/>
            <person name="Peccoud J."/>
            <person name="Gilbert C."/>
            <person name="Cordaux R."/>
        </authorList>
    </citation>
    <scope>NUCLEOTIDE SEQUENCE [LARGE SCALE GENOMIC DNA]</scope>
    <source>
        <strain evidence="1">ANa2</strain>
        <tissue evidence="1">Whole body excluding digestive tract and cuticle</tissue>
    </source>
</reference>
<keyword evidence="2" id="KW-1185">Reference proteome</keyword>
<dbReference type="OrthoDB" id="43460at2759"/>
<dbReference type="AlphaFoldDB" id="A0A5N5SV23"/>
<proteinExistence type="predicted"/>
<accession>A0A5N5SV23</accession>
<comment type="caution">
    <text evidence="1">The sequence shown here is derived from an EMBL/GenBank/DDBJ whole genome shotgun (WGS) entry which is preliminary data.</text>
</comment>
<dbReference type="PANTHER" id="PTHR31859:SF9">
    <property type="entry name" value="TETRATRICOPEPTIDE REPEAT PROTEIN 39B"/>
    <property type="match status" value="1"/>
</dbReference>
<protein>
    <submittedName>
        <fullName evidence="1">Tetratricopeptide repeat protein 39B</fullName>
    </submittedName>
</protein>
<evidence type="ECO:0000313" key="2">
    <source>
        <dbReference type="Proteomes" id="UP000326759"/>
    </source>
</evidence>